<evidence type="ECO:0000313" key="10">
    <source>
        <dbReference type="Proteomes" id="UP000284178"/>
    </source>
</evidence>
<dbReference type="EMBL" id="QRUP01000010">
    <property type="protein sequence ID" value="RGR73965.1"/>
    <property type="molecule type" value="Genomic_DNA"/>
</dbReference>
<dbReference type="GO" id="GO:0008982">
    <property type="term" value="F:protein-N(PI)-phosphohistidine-sugar phosphotransferase activity"/>
    <property type="evidence" value="ECO:0007669"/>
    <property type="project" value="InterPro"/>
</dbReference>
<name>A0A412G0L0_9FIRM</name>
<evidence type="ECO:0000256" key="5">
    <source>
        <dbReference type="ARBA" id="ARBA00022683"/>
    </source>
</evidence>
<comment type="caution">
    <text evidence="9">The sequence shown here is derived from an EMBL/GenBank/DDBJ whole genome shotgun (WGS) entry which is preliminary data.</text>
</comment>
<organism evidence="9 10">
    <name type="scientific">Holdemania filiformis</name>
    <dbReference type="NCBI Taxonomy" id="61171"/>
    <lineage>
        <taxon>Bacteria</taxon>
        <taxon>Bacillati</taxon>
        <taxon>Bacillota</taxon>
        <taxon>Erysipelotrichia</taxon>
        <taxon>Erysipelotrichales</taxon>
        <taxon>Erysipelotrichaceae</taxon>
        <taxon>Holdemania</taxon>
    </lineage>
</organism>
<proteinExistence type="predicted"/>
<evidence type="ECO:0000256" key="3">
    <source>
        <dbReference type="ARBA" id="ARBA00022597"/>
    </source>
</evidence>
<dbReference type="GO" id="GO:0016301">
    <property type="term" value="F:kinase activity"/>
    <property type="evidence" value="ECO:0007669"/>
    <property type="project" value="UniProtKB-KW"/>
</dbReference>
<keyword evidence="1" id="KW-0813">Transport</keyword>
<evidence type="ECO:0000256" key="7">
    <source>
        <dbReference type="PROSITE-ProRule" id="PRU00423"/>
    </source>
</evidence>
<keyword evidence="3 9" id="KW-0762">Sugar transport</keyword>
<gene>
    <name evidence="9" type="ORF">DWY25_09135</name>
</gene>
<keyword evidence="6" id="KW-0418">Kinase</keyword>
<evidence type="ECO:0000256" key="2">
    <source>
        <dbReference type="ARBA" id="ARBA00022553"/>
    </source>
</evidence>
<dbReference type="Gene3D" id="3.40.50.2300">
    <property type="match status" value="1"/>
</dbReference>
<dbReference type="Proteomes" id="UP000284178">
    <property type="component" value="Unassembled WGS sequence"/>
</dbReference>
<dbReference type="GO" id="GO:0009401">
    <property type="term" value="P:phosphoenolpyruvate-dependent sugar phosphotransferase system"/>
    <property type="evidence" value="ECO:0007669"/>
    <property type="project" value="UniProtKB-KW"/>
</dbReference>
<keyword evidence="2" id="KW-0597">Phosphoprotein</keyword>
<evidence type="ECO:0000256" key="6">
    <source>
        <dbReference type="ARBA" id="ARBA00022777"/>
    </source>
</evidence>
<dbReference type="AlphaFoldDB" id="A0A412G0L0"/>
<keyword evidence="4" id="KW-0808">Transferase</keyword>
<dbReference type="InterPro" id="IPR003501">
    <property type="entry name" value="PTS_EIIB_2/3"/>
</dbReference>
<dbReference type="SUPFAM" id="SSF52794">
    <property type="entry name" value="PTS system IIB component-like"/>
    <property type="match status" value="1"/>
</dbReference>
<feature type="modified residue" description="Phosphocysteine; by EIIA" evidence="7">
    <location>
        <position position="10"/>
    </location>
</feature>
<dbReference type="PANTHER" id="PTHR34581:SF2">
    <property type="entry name" value="PTS SYSTEM N,N'-DIACETYLCHITOBIOSE-SPECIFIC EIIB COMPONENT"/>
    <property type="match status" value="1"/>
</dbReference>
<dbReference type="InterPro" id="IPR013012">
    <property type="entry name" value="PTS_EIIB_3"/>
</dbReference>
<dbReference type="InterPro" id="IPR051819">
    <property type="entry name" value="PTS_sugar-specific_EIIB"/>
</dbReference>
<evidence type="ECO:0000313" key="9">
    <source>
        <dbReference type="EMBL" id="RGR73965.1"/>
    </source>
</evidence>
<evidence type="ECO:0000259" key="8">
    <source>
        <dbReference type="PROSITE" id="PS51100"/>
    </source>
</evidence>
<dbReference type="InterPro" id="IPR036095">
    <property type="entry name" value="PTS_EIIB-like_sf"/>
</dbReference>
<keyword evidence="5" id="KW-0598">Phosphotransferase system</keyword>
<accession>A0A412G0L0</accession>
<keyword evidence="10" id="KW-1185">Reference proteome</keyword>
<protein>
    <submittedName>
        <fullName evidence="9">PTS sugar transporter subunit IIB</fullName>
    </submittedName>
</protein>
<dbReference type="PANTHER" id="PTHR34581">
    <property type="entry name" value="PTS SYSTEM N,N'-DIACETYLCHITOBIOSE-SPECIFIC EIIB COMPONENT"/>
    <property type="match status" value="1"/>
</dbReference>
<dbReference type="RefSeq" id="WP_006057274.1">
    <property type="nucleotide sequence ID" value="NZ_CABJCV010000010.1"/>
</dbReference>
<reference evidence="9 10" key="1">
    <citation type="submission" date="2018-08" db="EMBL/GenBank/DDBJ databases">
        <title>A genome reference for cultivated species of the human gut microbiota.</title>
        <authorList>
            <person name="Zou Y."/>
            <person name="Xue W."/>
            <person name="Luo G."/>
        </authorList>
    </citation>
    <scope>NUCLEOTIDE SEQUENCE [LARGE SCALE GENOMIC DNA]</scope>
    <source>
        <strain evidence="9 10">AF24-29</strain>
    </source>
</reference>
<dbReference type="PROSITE" id="PS51100">
    <property type="entry name" value="PTS_EIIB_TYPE_3"/>
    <property type="match status" value="1"/>
</dbReference>
<sequence>MDKIRILLCCGAGMSSGFLAQQMRIAAKKMNVVAKIEAKNKNSVQDDVNAIDLLLLGPHLEYVKAEMTQLCEPYHVPVIVIPKEMYAGLDGKGLMELSMEAIKKNKGEFNHG</sequence>
<dbReference type="GeneID" id="83015564"/>
<feature type="domain" description="PTS EIIB type-3" evidence="8">
    <location>
        <begin position="3"/>
        <end position="108"/>
    </location>
</feature>
<dbReference type="Pfam" id="PF02302">
    <property type="entry name" value="PTS_IIB"/>
    <property type="match status" value="1"/>
</dbReference>
<evidence type="ECO:0000256" key="4">
    <source>
        <dbReference type="ARBA" id="ARBA00022679"/>
    </source>
</evidence>
<evidence type="ECO:0000256" key="1">
    <source>
        <dbReference type="ARBA" id="ARBA00022448"/>
    </source>
</evidence>